<dbReference type="AlphaFoldDB" id="A0A4V2JZP7"/>
<keyword evidence="1" id="KW-1133">Transmembrane helix</keyword>
<reference evidence="2" key="1">
    <citation type="submission" date="2019-01" db="EMBL/GenBank/DDBJ databases">
        <title>Draft genome sequences of three monokaryotic isolates of the white-rot basidiomycete fungus Dichomitus squalens.</title>
        <authorList>
            <consortium name="DOE Joint Genome Institute"/>
            <person name="Lopez S.C."/>
            <person name="Andreopoulos B."/>
            <person name="Pangilinan J."/>
            <person name="Lipzen A."/>
            <person name="Riley R."/>
            <person name="Ahrendt S."/>
            <person name="Ng V."/>
            <person name="Barry K."/>
            <person name="Daum C."/>
            <person name="Grigoriev I.V."/>
            <person name="Hilden K.S."/>
            <person name="Makela M.R."/>
            <person name="de Vries R.P."/>
        </authorList>
    </citation>
    <scope>NUCLEOTIDE SEQUENCE [LARGE SCALE GENOMIC DNA]</scope>
    <source>
        <strain evidence="2">OM18370.1</strain>
    </source>
</reference>
<gene>
    <name evidence="2" type="ORF">BD311DRAFT_471609</name>
</gene>
<evidence type="ECO:0000256" key="1">
    <source>
        <dbReference type="SAM" id="Phobius"/>
    </source>
</evidence>
<feature type="transmembrane region" description="Helical" evidence="1">
    <location>
        <begin position="119"/>
        <end position="137"/>
    </location>
</feature>
<organism evidence="2">
    <name type="scientific">Dichomitus squalens</name>
    <dbReference type="NCBI Taxonomy" id="114155"/>
    <lineage>
        <taxon>Eukaryota</taxon>
        <taxon>Fungi</taxon>
        <taxon>Dikarya</taxon>
        <taxon>Basidiomycota</taxon>
        <taxon>Agaricomycotina</taxon>
        <taxon>Agaricomycetes</taxon>
        <taxon>Polyporales</taxon>
        <taxon>Polyporaceae</taxon>
        <taxon>Dichomitus</taxon>
    </lineage>
</organism>
<dbReference type="Proteomes" id="UP000292957">
    <property type="component" value="Unassembled WGS sequence"/>
</dbReference>
<protein>
    <submittedName>
        <fullName evidence="2">Uncharacterized protein</fullName>
    </submittedName>
</protein>
<sequence length="188" mass="20270">MRRGEVRCTTTPELCLTDRSIVAGSIPGLHVACHKWPKSSRLDSLSLSPRPLDSSLLNQFKRGFVQASLEIPEMPSLPSGDAVVDFFRRLYEAIVQFSVQTATHATQFAKEHPEDGKTIGMLVVAAAVCIWIVFPVLRSIIIAIGKCVYALGELLLQGSAAARVQRAAYGGGTTGVFSKLQSRGATGR</sequence>
<evidence type="ECO:0000313" key="2">
    <source>
        <dbReference type="EMBL" id="TBU25883.1"/>
    </source>
</evidence>
<name>A0A4V2JZP7_9APHY</name>
<accession>A0A4V2JZP7</accession>
<proteinExistence type="predicted"/>
<keyword evidence="1" id="KW-0472">Membrane</keyword>
<dbReference type="EMBL" id="ML143454">
    <property type="protein sequence ID" value="TBU25883.1"/>
    <property type="molecule type" value="Genomic_DNA"/>
</dbReference>
<keyword evidence="1" id="KW-0812">Transmembrane</keyword>